<protein>
    <submittedName>
        <fullName evidence="1">Uncharacterized protein</fullName>
    </submittedName>
</protein>
<accession>A0A6M3IML6</accession>
<dbReference type="AlphaFoldDB" id="A0A6M3IML6"/>
<evidence type="ECO:0000313" key="1">
    <source>
        <dbReference type="EMBL" id="QJA58525.1"/>
    </source>
</evidence>
<dbReference type="EMBL" id="MT141328">
    <property type="protein sequence ID" value="QJA58525.1"/>
    <property type="molecule type" value="Genomic_DNA"/>
</dbReference>
<name>A0A6M3IML6_9ZZZZ</name>
<reference evidence="1" key="1">
    <citation type="submission" date="2020-03" db="EMBL/GenBank/DDBJ databases">
        <title>The deep terrestrial virosphere.</title>
        <authorList>
            <person name="Holmfeldt K."/>
            <person name="Nilsson E."/>
            <person name="Simone D."/>
            <person name="Lopez-Fernandez M."/>
            <person name="Wu X."/>
            <person name="de Brujin I."/>
            <person name="Lundin D."/>
            <person name="Andersson A."/>
            <person name="Bertilsson S."/>
            <person name="Dopson M."/>
        </authorList>
    </citation>
    <scope>NUCLEOTIDE SEQUENCE</scope>
    <source>
        <strain evidence="1">MM415B01439</strain>
    </source>
</reference>
<gene>
    <name evidence="1" type="ORF">MM415B01439_0002</name>
</gene>
<organism evidence="1">
    <name type="scientific">viral metagenome</name>
    <dbReference type="NCBI Taxonomy" id="1070528"/>
    <lineage>
        <taxon>unclassified sequences</taxon>
        <taxon>metagenomes</taxon>
        <taxon>organismal metagenomes</taxon>
    </lineage>
</organism>
<proteinExistence type="predicted"/>
<sequence>MGHYQTESYQYNGQTCFRYDRYIAPEAPDLDGNLDRVFTTNTKDNSPIHNNMTYGEGAGYDPDCSCCFLGFPHSENYHKQSLERHEKSMVDALLKMDIDQQEATELYSLMRSKRWEWSDLIYYIRHERTA</sequence>